<proteinExistence type="predicted"/>
<accession>A0A517R4R4</accession>
<gene>
    <name evidence="1" type="ORF">Pan189_32780</name>
</gene>
<evidence type="ECO:0000313" key="2">
    <source>
        <dbReference type="Proteomes" id="UP000317318"/>
    </source>
</evidence>
<reference evidence="1 2" key="1">
    <citation type="submission" date="2019-02" db="EMBL/GenBank/DDBJ databases">
        <title>Deep-cultivation of Planctomycetes and their phenomic and genomic characterization uncovers novel biology.</title>
        <authorList>
            <person name="Wiegand S."/>
            <person name="Jogler M."/>
            <person name="Boedeker C."/>
            <person name="Pinto D."/>
            <person name="Vollmers J."/>
            <person name="Rivas-Marin E."/>
            <person name="Kohn T."/>
            <person name="Peeters S.H."/>
            <person name="Heuer A."/>
            <person name="Rast P."/>
            <person name="Oberbeckmann S."/>
            <person name="Bunk B."/>
            <person name="Jeske O."/>
            <person name="Meyerdierks A."/>
            <person name="Storesund J.E."/>
            <person name="Kallscheuer N."/>
            <person name="Luecker S."/>
            <person name="Lage O.M."/>
            <person name="Pohl T."/>
            <person name="Merkel B.J."/>
            <person name="Hornburger P."/>
            <person name="Mueller R.-W."/>
            <person name="Bruemmer F."/>
            <person name="Labrenz M."/>
            <person name="Spormann A.M."/>
            <person name="Op den Camp H."/>
            <person name="Overmann J."/>
            <person name="Amann R."/>
            <person name="Jetten M.S.M."/>
            <person name="Mascher T."/>
            <person name="Medema M.H."/>
            <person name="Devos D.P."/>
            <person name="Kaster A.-K."/>
            <person name="Ovreas L."/>
            <person name="Rohde M."/>
            <person name="Galperin M.Y."/>
            <person name="Jogler C."/>
        </authorList>
    </citation>
    <scope>NUCLEOTIDE SEQUENCE [LARGE SCALE GENOMIC DNA]</scope>
    <source>
        <strain evidence="1 2">Pan189</strain>
    </source>
</reference>
<name>A0A517R4R4_9PLAN</name>
<sequence length="30" mass="3294">MSFVLHASVLNLLVSNRLKSNHTIQVAGPF</sequence>
<dbReference type="EMBL" id="CP036268">
    <property type="protein sequence ID" value="QDT38879.1"/>
    <property type="molecule type" value="Genomic_DNA"/>
</dbReference>
<keyword evidence="2" id="KW-1185">Reference proteome</keyword>
<dbReference type="KEGG" id="svp:Pan189_32780"/>
<organism evidence="1 2">
    <name type="scientific">Stratiformator vulcanicus</name>
    <dbReference type="NCBI Taxonomy" id="2527980"/>
    <lineage>
        <taxon>Bacteria</taxon>
        <taxon>Pseudomonadati</taxon>
        <taxon>Planctomycetota</taxon>
        <taxon>Planctomycetia</taxon>
        <taxon>Planctomycetales</taxon>
        <taxon>Planctomycetaceae</taxon>
        <taxon>Stratiformator</taxon>
    </lineage>
</organism>
<protein>
    <submittedName>
        <fullName evidence="1">Uncharacterized protein</fullName>
    </submittedName>
</protein>
<dbReference type="Proteomes" id="UP000317318">
    <property type="component" value="Chromosome"/>
</dbReference>
<dbReference type="AlphaFoldDB" id="A0A517R4R4"/>
<evidence type="ECO:0000313" key="1">
    <source>
        <dbReference type="EMBL" id="QDT38879.1"/>
    </source>
</evidence>